<dbReference type="PANTHER" id="PTHR11709:SF2">
    <property type="entry name" value="MULTICOPPER OXIDASE LPR1"/>
    <property type="match status" value="1"/>
</dbReference>
<dbReference type="Gene3D" id="2.60.40.420">
    <property type="entry name" value="Cupredoxins - blue copper proteins"/>
    <property type="match status" value="3"/>
</dbReference>
<dbReference type="OrthoDB" id="9757546at2"/>
<feature type="domain" description="Plastocyanin-like" evidence="4">
    <location>
        <begin position="357"/>
        <end position="462"/>
    </location>
</feature>
<dbReference type="PROSITE" id="PS51318">
    <property type="entry name" value="TAT"/>
    <property type="match status" value="1"/>
</dbReference>
<dbReference type="EC" id="1.-.-.-" evidence="6"/>
<name>A0A1U9Z9B6_9HYPH</name>
<keyword evidence="2 6" id="KW-0560">Oxidoreductase</keyword>
<proteinExistence type="predicted"/>
<dbReference type="RefSeq" id="WP_018065819.1">
    <property type="nucleotide sequence ID" value="NZ_CP020332.1"/>
</dbReference>
<dbReference type="PANTHER" id="PTHR11709">
    <property type="entry name" value="MULTI-COPPER OXIDASE"/>
    <property type="match status" value="1"/>
</dbReference>
<evidence type="ECO:0000313" key="6">
    <source>
        <dbReference type="EMBL" id="AQZ54309.1"/>
    </source>
</evidence>
<dbReference type="InterPro" id="IPR008972">
    <property type="entry name" value="Cupredoxin"/>
</dbReference>
<dbReference type="InterPro" id="IPR045087">
    <property type="entry name" value="Cu-oxidase_fam"/>
</dbReference>
<dbReference type="SUPFAM" id="SSF49503">
    <property type="entry name" value="Cupredoxins"/>
    <property type="match status" value="3"/>
</dbReference>
<dbReference type="Proteomes" id="UP000191135">
    <property type="component" value="Plasmid pMM259"/>
</dbReference>
<evidence type="ECO:0000259" key="4">
    <source>
        <dbReference type="Pfam" id="PF07731"/>
    </source>
</evidence>
<evidence type="ECO:0000259" key="5">
    <source>
        <dbReference type="Pfam" id="PF07732"/>
    </source>
</evidence>
<feature type="domain" description="Plastocyanin-like" evidence="5">
    <location>
        <begin position="42"/>
        <end position="153"/>
    </location>
</feature>
<dbReference type="GO" id="GO:0030288">
    <property type="term" value="C:outer membrane-bounded periplasmic space"/>
    <property type="evidence" value="ECO:0007669"/>
    <property type="project" value="TreeGrafter"/>
</dbReference>
<dbReference type="PROSITE" id="PS00080">
    <property type="entry name" value="MULTICOPPER_OXIDASE2"/>
    <property type="match status" value="1"/>
</dbReference>
<dbReference type="AlphaFoldDB" id="A0A1U9Z9B6"/>
<dbReference type="InterPro" id="IPR011706">
    <property type="entry name" value="Cu-oxidase_C"/>
</dbReference>
<geneLocation type="plasmid" evidence="7">
    <name>pmm259</name>
</geneLocation>
<dbReference type="KEGG" id="mmed:Mame_05017"/>
<dbReference type="Pfam" id="PF07731">
    <property type="entry name" value="Cu-oxidase_2"/>
    <property type="match status" value="1"/>
</dbReference>
<dbReference type="EMBL" id="CP020332">
    <property type="protein sequence ID" value="AQZ54309.1"/>
    <property type="molecule type" value="Genomic_DNA"/>
</dbReference>
<evidence type="ECO:0000259" key="3">
    <source>
        <dbReference type="Pfam" id="PF00394"/>
    </source>
</evidence>
<feature type="domain" description="Plastocyanin-like" evidence="3">
    <location>
        <begin position="162"/>
        <end position="275"/>
    </location>
</feature>
<dbReference type="Pfam" id="PF07732">
    <property type="entry name" value="Cu-oxidase_3"/>
    <property type="match status" value="1"/>
</dbReference>
<dbReference type="CDD" id="cd13861">
    <property type="entry name" value="CuRO_1_CumA_like"/>
    <property type="match status" value="1"/>
</dbReference>
<dbReference type="eggNOG" id="COG2132">
    <property type="taxonomic scope" value="Bacteria"/>
</dbReference>
<dbReference type="GO" id="GO:0005507">
    <property type="term" value="F:copper ion binding"/>
    <property type="evidence" value="ECO:0007669"/>
    <property type="project" value="InterPro"/>
</dbReference>
<evidence type="ECO:0000256" key="2">
    <source>
        <dbReference type="ARBA" id="ARBA00023002"/>
    </source>
</evidence>
<keyword evidence="6" id="KW-0614">Plasmid</keyword>
<dbReference type="InterPro" id="IPR002355">
    <property type="entry name" value="Cu_oxidase_Cu_BS"/>
</dbReference>
<dbReference type="InterPro" id="IPR006311">
    <property type="entry name" value="TAT_signal"/>
</dbReference>
<reference evidence="6 7" key="1">
    <citation type="submission" date="2017-03" db="EMBL/GenBank/DDBJ databases">
        <title>Foreign affairs: Plasmid Transfer between Roseobacters and Rhizobia.</title>
        <authorList>
            <person name="Bartling P."/>
            <person name="Bunk B."/>
            <person name="Overmann J."/>
            <person name="Brinkmann H."/>
            <person name="Petersen J."/>
        </authorList>
    </citation>
    <scope>NUCLEOTIDE SEQUENCE [LARGE SCALE GENOMIC DNA]</scope>
    <source>
        <strain evidence="6 7">MACL11</strain>
        <plasmid evidence="7">Plasmid pmm259</plasmid>
    </source>
</reference>
<dbReference type="InterPro" id="IPR001117">
    <property type="entry name" value="Cu-oxidase_2nd"/>
</dbReference>
<evidence type="ECO:0000313" key="7">
    <source>
        <dbReference type="Proteomes" id="UP000191135"/>
    </source>
</evidence>
<organism evidence="6 7">
    <name type="scientific">Martelella mediterranea DSM 17316</name>
    <dbReference type="NCBI Taxonomy" id="1122214"/>
    <lineage>
        <taxon>Bacteria</taxon>
        <taxon>Pseudomonadati</taxon>
        <taxon>Pseudomonadota</taxon>
        <taxon>Alphaproteobacteria</taxon>
        <taxon>Hyphomicrobiales</taxon>
        <taxon>Aurantimonadaceae</taxon>
        <taxon>Martelella</taxon>
    </lineage>
</organism>
<gene>
    <name evidence="6" type="primary">mco</name>
    <name evidence="6" type="ORF">Mame_05017</name>
</gene>
<keyword evidence="7" id="KW-1185">Reference proteome</keyword>
<protein>
    <submittedName>
        <fullName evidence="6">Multicopper oxidase mco</fullName>
        <ecNumber evidence="6">1.-.-.-</ecNumber>
    </submittedName>
</protein>
<keyword evidence="1" id="KW-0479">Metal-binding</keyword>
<sequence>MTTRREFLEQGAATIAALAVPALARAATPRFAELKARPARVQLAPPTYPKTEIWGYDGAMPGPELRMAQGARIQRSFLNELPQASSVHWHGIRIDNAMDGVPGLTQPAVEPGQGFDYDFVVPDAGTYWYHAHNRSTEQVARGLYGALIVEEPEAPDIDREEVLILDDWLLDPETAQIDPDFTSRHDRSHAGRRGNFIATNGRFDLSLDVKQNERLRLRLINAANARIFVLSIFGMEGWTVALDGMPLSEPKPVSEVLIIGPGQRADLIVDVTAASGETAHLVRVEDQEGVSQVAFPVSGRAAAARRGSPHPLPPNPRMDISGMEKAVTARLNMQGGAMGTLDAATLDGERKSFRQLVEANQFWSFNGTIGMTDTPLVSVPVGETIKLEIYNDTSFPHAMHLHGMHFREVTKDAALGPFRDTLLMFGGETRTIAFVADNPGKWLFHCHMLSHAASGMMTWLEVT</sequence>
<accession>A0A1U9Z9B6</accession>
<dbReference type="InterPro" id="IPR011707">
    <property type="entry name" value="Cu-oxidase-like_N"/>
</dbReference>
<dbReference type="GO" id="GO:0016491">
    <property type="term" value="F:oxidoreductase activity"/>
    <property type="evidence" value="ECO:0007669"/>
    <property type="project" value="UniProtKB-KW"/>
</dbReference>
<evidence type="ECO:0000256" key="1">
    <source>
        <dbReference type="ARBA" id="ARBA00022723"/>
    </source>
</evidence>
<dbReference type="Pfam" id="PF00394">
    <property type="entry name" value="Cu-oxidase"/>
    <property type="match status" value="1"/>
</dbReference>